<dbReference type="Pfam" id="PF14905">
    <property type="entry name" value="OMP_b-brl_3"/>
    <property type="match status" value="1"/>
</dbReference>
<feature type="domain" description="Outer membrane protein beta-barrel" evidence="6">
    <location>
        <begin position="454"/>
        <end position="875"/>
    </location>
</feature>
<dbReference type="Pfam" id="PF13620">
    <property type="entry name" value="CarboxypepD_reg"/>
    <property type="match status" value="1"/>
</dbReference>
<dbReference type="SUPFAM" id="SSF49464">
    <property type="entry name" value="Carboxypeptidase regulatory domain-like"/>
    <property type="match status" value="1"/>
</dbReference>
<evidence type="ECO:0000256" key="1">
    <source>
        <dbReference type="ARBA" id="ARBA00004442"/>
    </source>
</evidence>
<dbReference type="AlphaFoldDB" id="A0A9D1HAF6"/>
<accession>A0A9D1HAF6</accession>
<evidence type="ECO:0000256" key="3">
    <source>
        <dbReference type="ARBA" id="ARBA00023237"/>
    </source>
</evidence>
<feature type="chain" id="PRO_5039237890" evidence="5">
    <location>
        <begin position="22"/>
        <end position="905"/>
    </location>
</feature>
<evidence type="ECO:0000313" key="8">
    <source>
        <dbReference type="Proteomes" id="UP000824161"/>
    </source>
</evidence>
<keyword evidence="2" id="KW-0472">Membrane</keyword>
<dbReference type="EMBL" id="DVLY01000066">
    <property type="protein sequence ID" value="HIT97770.1"/>
    <property type="molecule type" value="Genomic_DNA"/>
</dbReference>
<sequence>MKTTRHLFTLFLLLCSISLWAQFGGGPGGGFGPGRPPGGGRGGERPGQTENPNRQLLADDAETSKASGPKIGSITGTVIDENNVPFEYATIAVIDAKTQKVITGTISNIKGKFNIKQLPAGDYLVKITFIGFSEYVSPTFTLSPDNRTKDIGTIILKENVNLLDDVVVVADVTTIENHIDKQVVNVGKDLLTAGASARDVFENLPMVDVDFDGNVSMRGSENVRVLLDNRPTNMSVQDLIESLPADAINKIELITNPSAKQDPDGDAGIINIITKKGLLYGLNFSTRVGVDTRNKWNGGVNLGYYYGKVMVYANYNFRYSSRDDSGETYRGNYNTSALYPNPYLNYQTTRQQNSMNSHRLSAGIDYLPNKKTALSYSMNYSPSTNNNLSESYSYFLPLEVEKDQLSKEIAQQLVEQYAGQLDDYFNRYRNSDGTTKRNTLRHSLTFRRDYSATENLIIDANFETSNSQQNSLIENRLGNTSTEANTLDRTDSEENNKEFTLSADYSKEVRGKYKFEVGGRADMLWRDTPYFYFQEFLDAPALGTQPDMDRSNHFKYSQQIYSLYATYSRSIKNFSFQVGLRAEETLYTMHGLGMKNDNGNIVYVKDEDVKIDRDYFEVYPSVFLMYKFGGSNDIVLNYSRRVGRPNSRNLNPTPRFTDPLYVTIGNPYLDPSFTNSIELKYSRSIGNKGFFNLSYFFRNSTNTMQRVTQRENPVDPDKTEPGTLYTTTINIGSQYTMGLNLHATYRPVKWWNTILSMNYYYNQKDIPDRDDYIRSSNDFSLRWRNSFNISRTGTRIQFGLRYSAPRTTLQGSSSGSFTADAGASQDFLKDRLSLSIRVQDLFNTMASRGTTYGTDFVLFNNNTATSRIVNFSLAYRFAEMKFKDKRLKGAREGGELPSLNAEGGD</sequence>
<reference evidence="7" key="1">
    <citation type="submission" date="2020-10" db="EMBL/GenBank/DDBJ databases">
        <authorList>
            <person name="Gilroy R."/>
        </authorList>
    </citation>
    <scope>NUCLEOTIDE SEQUENCE</scope>
    <source>
        <strain evidence="7">1383</strain>
    </source>
</reference>
<feature type="signal peptide" evidence="5">
    <location>
        <begin position="1"/>
        <end position="21"/>
    </location>
</feature>
<proteinExistence type="predicted"/>
<feature type="region of interest" description="Disordered" evidence="4">
    <location>
        <begin position="28"/>
        <end position="53"/>
    </location>
</feature>
<protein>
    <submittedName>
        <fullName evidence="7">TonB-dependent receptor</fullName>
    </submittedName>
</protein>
<evidence type="ECO:0000256" key="5">
    <source>
        <dbReference type="SAM" id="SignalP"/>
    </source>
</evidence>
<dbReference type="InterPro" id="IPR037066">
    <property type="entry name" value="Plug_dom_sf"/>
</dbReference>
<dbReference type="Gene3D" id="2.40.170.20">
    <property type="entry name" value="TonB-dependent receptor, beta-barrel domain"/>
    <property type="match status" value="1"/>
</dbReference>
<evidence type="ECO:0000313" key="7">
    <source>
        <dbReference type="EMBL" id="HIT97770.1"/>
    </source>
</evidence>
<keyword evidence="7" id="KW-0675">Receptor</keyword>
<dbReference type="GO" id="GO:0009279">
    <property type="term" value="C:cell outer membrane"/>
    <property type="evidence" value="ECO:0007669"/>
    <property type="project" value="UniProtKB-SubCell"/>
</dbReference>
<dbReference type="Gene3D" id="2.170.130.10">
    <property type="entry name" value="TonB-dependent receptor, plug domain"/>
    <property type="match status" value="1"/>
</dbReference>
<evidence type="ECO:0000256" key="4">
    <source>
        <dbReference type="SAM" id="MobiDB-lite"/>
    </source>
</evidence>
<dbReference type="PANTHER" id="PTHR40980:SF4">
    <property type="entry name" value="TONB-DEPENDENT RECEPTOR-LIKE BETA-BARREL DOMAIN-CONTAINING PROTEIN"/>
    <property type="match status" value="1"/>
</dbReference>
<dbReference type="Proteomes" id="UP000824161">
    <property type="component" value="Unassembled WGS sequence"/>
</dbReference>
<name>A0A9D1HAF6_9FLAO</name>
<evidence type="ECO:0000256" key="2">
    <source>
        <dbReference type="ARBA" id="ARBA00023136"/>
    </source>
</evidence>
<feature type="compositionally biased region" description="Gly residues" evidence="4">
    <location>
        <begin position="28"/>
        <end position="41"/>
    </location>
</feature>
<keyword evidence="5" id="KW-0732">Signal</keyword>
<gene>
    <name evidence="7" type="ORF">IAC44_02930</name>
</gene>
<organism evidence="7 8">
    <name type="scientific">Candidatus Merdimorpha stercoravium</name>
    <dbReference type="NCBI Taxonomy" id="2840863"/>
    <lineage>
        <taxon>Bacteria</taxon>
        <taxon>Pseudomonadati</taxon>
        <taxon>Bacteroidota</taxon>
        <taxon>Flavobacteriia</taxon>
        <taxon>Flavobacteriales</taxon>
        <taxon>Candidatus Merdimorpha</taxon>
    </lineage>
</organism>
<dbReference type="PANTHER" id="PTHR40980">
    <property type="entry name" value="PLUG DOMAIN-CONTAINING PROTEIN"/>
    <property type="match status" value="1"/>
</dbReference>
<dbReference type="InterPro" id="IPR036942">
    <property type="entry name" value="Beta-barrel_TonB_sf"/>
</dbReference>
<dbReference type="SUPFAM" id="SSF56935">
    <property type="entry name" value="Porins"/>
    <property type="match status" value="1"/>
</dbReference>
<dbReference type="InterPro" id="IPR008969">
    <property type="entry name" value="CarboxyPept-like_regulatory"/>
</dbReference>
<comment type="caution">
    <text evidence="7">The sequence shown here is derived from an EMBL/GenBank/DDBJ whole genome shotgun (WGS) entry which is preliminary data.</text>
</comment>
<evidence type="ECO:0000259" key="6">
    <source>
        <dbReference type="Pfam" id="PF14905"/>
    </source>
</evidence>
<comment type="subcellular location">
    <subcellularLocation>
        <location evidence="1">Cell outer membrane</location>
    </subcellularLocation>
</comment>
<reference evidence="7" key="2">
    <citation type="journal article" date="2021" name="PeerJ">
        <title>Extensive microbial diversity within the chicken gut microbiome revealed by metagenomics and culture.</title>
        <authorList>
            <person name="Gilroy R."/>
            <person name="Ravi A."/>
            <person name="Getino M."/>
            <person name="Pursley I."/>
            <person name="Horton D.L."/>
            <person name="Alikhan N.F."/>
            <person name="Baker D."/>
            <person name="Gharbi K."/>
            <person name="Hall N."/>
            <person name="Watson M."/>
            <person name="Adriaenssens E.M."/>
            <person name="Foster-Nyarko E."/>
            <person name="Jarju S."/>
            <person name="Secka A."/>
            <person name="Antonio M."/>
            <person name="Oren A."/>
            <person name="Chaudhuri R.R."/>
            <person name="La Ragione R."/>
            <person name="Hildebrand F."/>
            <person name="Pallen M.J."/>
        </authorList>
    </citation>
    <scope>NUCLEOTIDE SEQUENCE</scope>
    <source>
        <strain evidence="7">1383</strain>
    </source>
</reference>
<dbReference type="Gene3D" id="2.60.40.1120">
    <property type="entry name" value="Carboxypeptidase-like, regulatory domain"/>
    <property type="match status" value="1"/>
</dbReference>
<keyword evidence="3" id="KW-0998">Cell outer membrane</keyword>
<dbReference type="InterPro" id="IPR041700">
    <property type="entry name" value="OMP_b-brl_3"/>
</dbReference>